<dbReference type="SUPFAM" id="SSF53597">
    <property type="entry name" value="Dihydrofolate reductase-like"/>
    <property type="match status" value="1"/>
</dbReference>
<dbReference type="GO" id="GO:0009231">
    <property type="term" value="P:riboflavin biosynthetic process"/>
    <property type="evidence" value="ECO:0007669"/>
    <property type="project" value="InterPro"/>
</dbReference>
<evidence type="ECO:0000313" key="2">
    <source>
        <dbReference type="EMBL" id="PPK76748.1"/>
    </source>
</evidence>
<gene>
    <name evidence="2" type="ORF">B0F87_103355</name>
</gene>
<dbReference type="EMBL" id="PTIZ01000003">
    <property type="protein sequence ID" value="PPK76748.1"/>
    <property type="molecule type" value="Genomic_DNA"/>
</dbReference>
<dbReference type="GO" id="GO:0008703">
    <property type="term" value="F:5-amino-6-(5-phosphoribosylamino)uracil reductase activity"/>
    <property type="evidence" value="ECO:0007669"/>
    <property type="project" value="InterPro"/>
</dbReference>
<dbReference type="InterPro" id="IPR024072">
    <property type="entry name" value="DHFR-like_dom_sf"/>
</dbReference>
<organism evidence="2 3">
    <name type="scientific">Methylobacter tundripaludum</name>
    <dbReference type="NCBI Taxonomy" id="173365"/>
    <lineage>
        <taxon>Bacteria</taxon>
        <taxon>Pseudomonadati</taxon>
        <taxon>Pseudomonadota</taxon>
        <taxon>Gammaproteobacteria</taxon>
        <taxon>Methylococcales</taxon>
        <taxon>Methylococcaceae</taxon>
        <taxon>Methylobacter</taxon>
    </lineage>
</organism>
<dbReference type="Proteomes" id="UP000240010">
    <property type="component" value="Unassembled WGS sequence"/>
</dbReference>
<evidence type="ECO:0000313" key="3">
    <source>
        <dbReference type="Proteomes" id="UP000240010"/>
    </source>
</evidence>
<proteinExistence type="predicted"/>
<dbReference type="AlphaFoldDB" id="A0A2S6HGZ9"/>
<protein>
    <submittedName>
        <fullName evidence="2">Riboflavin biosynthesis pyrimidine reductase</fullName>
    </submittedName>
</protein>
<evidence type="ECO:0000259" key="1">
    <source>
        <dbReference type="Pfam" id="PF01872"/>
    </source>
</evidence>
<feature type="domain" description="Bacterial bifunctional deaminase-reductase C-terminal" evidence="1">
    <location>
        <begin position="38"/>
        <end position="242"/>
    </location>
</feature>
<sequence length="280" mass="31183">MSIQKKLLRFYPDPCEEVSIKGLYLAHQLHKRGTAESPFVYANFLSSLDGRIALEDTVQGTYIPKHITTASDFGLFMELHAQADCIITHGGYMRALGEGRLGNILQVRDKELVEWRCNNGLKPQPAVIIASAGLNFPLHNSLQEHGQAVYIATGRNADPDRIRYWQDLGYPILFTGENQMVHGGPLIDALSSLSYKTIYLVAGPQMLDTVIREKQLSRLYLTITHQLIGGKDFRTLLTGTTLGAEGNLILEAMYYEQDAPPGSGQFFMRFGLERSTSSDT</sequence>
<accession>A0A2S6HGZ9</accession>
<name>A0A2S6HGZ9_9GAMM</name>
<reference evidence="2 3" key="1">
    <citation type="submission" date="2018-02" db="EMBL/GenBank/DDBJ databases">
        <title>Subsurface microbial communities from deep shales in Ohio and West Virginia, USA.</title>
        <authorList>
            <person name="Wrighton K."/>
        </authorList>
    </citation>
    <scope>NUCLEOTIDE SEQUENCE [LARGE SCALE GENOMIC DNA]</scope>
    <source>
        <strain evidence="2 3">OWC-DMM</strain>
    </source>
</reference>
<dbReference type="Gene3D" id="3.40.430.10">
    <property type="entry name" value="Dihydrofolate Reductase, subunit A"/>
    <property type="match status" value="1"/>
</dbReference>
<dbReference type="Pfam" id="PF01872">
    <property type="entry name" value="RibD_C"/>
    <property type="match status" value="1"/>
</dbReference>
<dbReference type="RefSeq" id="WP_104428403.1">
    <property type="nucleotide sequence ID" value="NZ_PTIZ01000003.1"/>
</dbReference>
<dbReference type="InterPro" id="IPR002734">
    <property type="entry name" value="RibDG_C"/>
</dbReference>
<comment type="caution">
    <text evidence="2">The sequence shown here is derived from an EMBL/GenBank/DDBJ whole genome shotgun (WGS) entry which is preliminary data.</text>
</comment>